<gene>
    <name evidence="2" type="ORF">OEZ60_19125</name>
</gene>
<accession>A0ABT2X839</accession>
<evidence type="ECO:0000256" key="1">
    <source>
        <dbReference type="SAM" id="MobiDB-lite"/>
    </source>
</evidence>
<name>A0ABT2X839_9RHOB</name>
<organism evidence="2 3">
    <name type="scientific">Albidovulum salinarum</name>
    <dbReference type="NCBI Taxonomy" id="2984153"/>
    <lineage>
        <taxon>Bacteria</taxon>
        <taxon>Pseudomonadati</taxon>
        <taxon>Pseudomonadota</taxon>
        <taxon>Alphaproteobacteria</taxon>
        <taxon>Rhodobacterales</taxon>
        <taxon>Paracoccaceae</taxon>
        <taxon>Albidovulum</taxon>
    </lineage>
</organism>
<dbReference type="RefSeq" id="WP_263339718.1">
    <property type="nucleotide sequence ID" value="NZ_JAOVQO010000021.1"/>
</dbReference>
<proteinExistence type="predicted"/>
<feature type="region of interest" description="Disordered" evidence="1">
    <location>
        <begin position="52"/>
        <end position="72"/>
    </location>
</feature>
<evidence type="ECO:0000313" key="3">
    <source>
        <dbReference type="Proteomes" id="UP001209535"/>
    </source>
</evidence>
<evidence type="ECO:0000313" key="2">
    <source>
        <dbReference type="EMBL" id="MCU9850111.1"/>
    </source>
</evidence>
<reference evidence="2 3" key="1">
    <citation type="submission" date="2022-10" db="EMBL/GenBank/DDBJ databases">
        <title>Defluviimonas sp. nov., isolated from ocean surface sediments.</title>
        <authorList>
            <person name="He W."/>
            <person name="Wang L."/>
            <person name="Zhang D.-F."/>
        </authorList>
    </citation>
    <scope>NUCLEOTIDE SEQUENCE [LARGE SCALE GENOMIC DNA]</scope>
    <source>
        <strain evidence="2 3">WL0024</strain>
    </source>
</reference>
<protein>
    <submittedName>
        <fullName evidence="2">Uncharacterized protein</fullName>
    </submittedName>
</protein>
<keyword evidence="3" id="KW-1185">Reference proteome</keyword>
<dbReference type="Proteomes" id="UP001209535">
    <property type="component" value="Unassembled WGS sequence"/>
</dbReference>
<comment type="caution">
    <text evidence="2">The sequence shown here is derived from an EMBL/GenBank/DDBJ whole genome shotgun (WGS) entry which is preliminary data.</text>
</comment>
<dbReference type="EMBL" id="JAOVQO010000021">
    <property type="protein sequence ID" value="MCU9850111.1"/>
    <property type="molecule type" value="Genomic_DNA"/>
</dbReference>
<sequence length="72" mass="7876">MTDIITTAPITTRRISIPHLRIPHLGFAAALETLFAGLSDAYSSVYAAPFSGHRLRPPVVSDEDLEGRDPSW</sequence>